<name>A0A168NJD4_9BACL</name>
<accession>A0A168NJD4</accession>
<dbReference type="EMBL" id="LVJI01000016">
    <property type="protein sequence ID" value="OAB45850.1"/>
    <property type="molecule type" value="Genomic_DNA"/>
</dbReference>
<keyword evidence="1" id="KW-1133">Transmembrane helix</keyword>
<dbReference type="RefSeq" id="WP_068650271.1">
    <property type="nucleotide sequence ID" value="NZ_CP043611.1"/>
</dbReference>
<organism evidence="2 3">
    <name type="scientific">Paenibacillus antarcticus</name>
    <dbReference type="NCBI Taxonomy" id="253703"/>
    <lineage>
        <taxon>Bacteria</taxon>
        <taxon>Bacillati</taxon>
        <taxon>Bacillota</taxon>
        <taxon>Bacilli</taxon>
        <taxon>Bacillales</taxon>
        <taxon>Paenibacillaceae</taxon>
        <taxon>Paenibacillus</taxon>
    </lineage>
</organism>
<gene>
    <name evidence="2" type="ORF">PBAT_13190</name>
</gene>
<evidence type="ECO:0000256" key="1">
    <source>
        <dbReference type="SAM" id="Phobius"/>
    </source>
</evidence>
<evidence type="ECO:0000313" key="2">
    <source>
        <dbReference type="EMBL" id="OAB45850.1"/>
    </source>
</evidence>
<dbReference type="OrthoDB" id="2629903at2"/>
<dbReference type="AlphaFoldDB" id="A0A168NJD4"/>
<proteinExistence type="predicted"/>
<feature type="transmembrane region" description="Helical" evidence="1">
    <location>
        <begin position="56"/>
        <end position="76"/>
    </location>
</feature>
<keyword evidence="1" id="KW-0472">Membrane</keyword>
<keyword evidence="1" id="KW-0812">Transmembrane</keyword>
<dbReference type="InterPro" id="IPR035238">
    <property type="entry name" value="DUF5345"/>
</dbReference>
<comment type="caution">
    <text evidence="2">The sequence shown here is derived from an EMBL/GenBank/DDBJ whole genome shotgun (WGS) entry which is preliminary data.</text>
</comment>
<dbReference type="Proteomes" id="UP000077355">
    <property type="component" value="Unassembled WGS sequence"/>
</dbReference>
<protein>
    <submittedName>
        <fullName evidence="2">Uncharacterized protein</fullName>
    </submittedName>
</protein>
<evidence type="ECO:0000313" key="3">
    <source>
        <dbReference type="Proteomes" id="UP000077355"/>
    </source>
</evidence>
<dbReference type="Pfam" id="PF17280">
    <property type="entry name" value="DUF5345"/>
    <property type="match status" value="1"/>
</dbReference>
<sequence length="112" mass="13190">MDRRDEFETEEEIFLRGLRQSIDRMDHVLDHPSTPSKEQLKGHIHERIQRRRKSMIMELLLFWLVSLFVIGGGVLLVYSASWIVWLIQGISFVTAFVIVVHFNIDGRKEGLR</sequence>
<feature type="transmembrane region" description="Helical" evidence="1">
    <location>
        <begin position="82"/>
        <end position="104"/>
    </location>
</feature>
<reference evidence="2 3" key="1">
    <citation type="submission" date="2016-03" db="EMBL/GenBank/DDBJ databases">
        <title>Draft genome sequence of Paenibacillus antarcticus CECT 5836.</title>
        <authorList>
            <person name="Shin S.-K."/>
            <person name="Yi H."/>
        </authorList>
    </citation>
    <scope>NUCLEOTIDE SEQUENCE [LARGE SCALE GENOMIC DNA]</scope>
    <source>
        <strain evidence="2 3">CECT 5836</strain>
    </source>
</reference>
<keyword evidence="3" id="KW-1185">Reference proteome</keyword>